<sequence length="458" mass="53099">MKEKGKKDKKCIEKIKKKVKKGRYDKRTEGKAKHVDVPTNAQMNDVEFVHTNNLEETKNNLNEDINEFISKRIPNISRNLKVELFVAIPSTIINNRSDVIKSYLSSYLARIFTIFSISKVYIYDDQLSNERLINKQTNYKSSENNYYKKEDINKCNQHADGSNRDEGKRSSKRSSSISDNIVSTNSRNGTWVANRECFNPQTEKKEKSEYSYLCKYLHYNLQYLETPQYLRKHLFPITHFLKHSGIMNAVDAPHHLRSDEWLPFREGVVVKKISNGIIVDVGLFSNALIENVSCIDIGTRVTVLFDAQSFEIFRKKNSKVLFTAKVIHPTIPKQYNVYWGYSIEILKSLSDIFNLQVDCIVGTSERGRVMDDVLSSLKNFSSILIVFGNRDGLEDLLIKEKEEEKKKSYSGEKKSRILNKILKKFDMFINTCPYQTSRTIRTEEAVTITLSLFHNMLK</sequence>
<dbReference type="InterPro" id="IPR029028">
    <property type="entry name" value="Alpha/beta_knot_MTases"/>
</dbReference>
<dbReference type="CDD" id="cd18086">
    <property type="entry name" value="HsC9orf114-like"/>
    <property type="match status" value="1"/>
</dbReference>
<gene>
    <name evidence="3" type="ORF">PMALA_079500</name>
</gene>
<organism evidence="3 4">
    <name type="scientific">Plasmodium malariae</name>
    <dbReference type="NCBI Taxonomy" id="5858"/>
    <lineage>
        <taxon>Eukaryota</taxon>
        <taxon>Sar</taxon>
        <taxon>Alveolata</taxon>
        <taxon>Apicomplexa</taxon>
        <taxon>Aconoidasida</taxon>
        <taxon>Haemosporida</taxon>
        <taxon>Plasmodiidae</taxon>
        <taxon>Plasmodium</taxon>
        <taxon>Plasmodium (Plasmodium)</taxon>
    </lineage>
</organism>
<evidence type="ECO:0000256" key="1">
    <source>
        <dbReference type="ARBA" id="ARBA00009841"/>
    </source>
</evidence>
<dbReference type="InterPro" id="IPR029026">
    <property type="entry name" value="tRNA_m1G_MTases_N"/>
</dbReference>
<dbReference type="Gene3D" id="3.40.1280.10">
    <property type="match status" value="2"/>
</dbReference>
<dbReference type="InterPro" id="IPR012340">
    <property type="entry name" value="NA-bd_OB-fold"/>
</dbReference>
<dbReference type="VEuPathDB" id="PlasmoDB:PmUG01_13027800"/>
<reference evidence="4" key="1">
    <citation type="submission" date="2016-05" db="EMBL/GenBank/DDBJ databases">
        <authorList>
            <person name="Naeem Raeece"/>
        </authorList>
    </citation>
    <scope>NUCLEOTIDE SEQUENCE [LARGE SCALE GENOMIC DNA]</scope>
</reference>
<dbReference type="EMBL" id="FLQW01006789">
    <property type="protein sequence ID" value="SBT01045.1"/>
    <property type="molecule type" value="Genomic_DNA"/>
</dbReference>
<feature type="compositionally biased region" description="Low complexity" evidence="2">
    <location>
        <begin position="173"/>
        <end position="182"/>
    </location>
</feature>
<evidence type="ECO:0000313" key="4">
    <source>
        <dbReference type="Proteomes" id="UP000078597"/>
    </source>
</evidence>
<dbReference type="SUPFAM" id="SSF50249">
    <property type="entry name" value="Nucleic acid-binding proteins"/>
    <property type="match status" value="1"/>
</dbReference>
<name>A0A1A8X9V5_PLAMA</name>
<evidence type="ECO:0000256" key="2">
    <source>
        <dbReference type="SAM" id="MobiDB-lite"/>
    </source>
</evidence>
<dbReference type="Pfam" id="PF02598">
    <property type="entry name" value="Methyltrn_RNA_3"/>
    <property type="match status" value="1"/>
</dbReference>
<dbReference type="PANTHER" id="PTHR12150">
    <property type="entry name" value="CLASS IV SAM-BINDING METHYLTRANSFERASE-RELATED"/>
    <property type="match status" value="1"/>
</dbReference>
<proteinExistence type="inferred from homology"/>
<comment type="similarity">
    <text evidence="1">Belongs to the class IV-like SAM-binding methyltransferase superfamily.</text>
</comment>
<dbReference type="SUPFAM" id="SSF75217">
    <property type="entry name" value="alpha/beta knot"/>
    <property type="match status" value="1"/>
</dbReference>
<evidence type="ECO:0008006" key="5">
    <source>
        <dbReference type="Google" id="ProtNLM"/>
    </source>
</evidence>
<dbReference type="Proteomes" id="UP000078597">
    <property type="component" value="Unassembled WGS sequence"/>
</dbReference>
<accession>A0A1A8X9V5</accession>
<dbReference type="AlphaFoldDB" id="A0A1A8X9V5"/>
<dbReference type="PANTHER" id="PTHR12150:SF13">
    <property type="entry name" value="METHYLTRANSFERASE C9ORF114-RELATED"/>
    <property type="match status" value="1"/>
</dbReference>
<evidence type="ECO:0000313" key="3">
    <source>
        <dbReference type="EMBL" id="SBT01045.1"/>
    </source>
</evidence>
<dbReference type="InterPro" id="IPR003750">
    <property type="entry name" value="Put_MeTrfase-C9orf114-like"/>
</dbReference>
<feature type="region of interest" description="Disordered" evidence="2">
    <location>
        <begin position="150"/>
        <end position="182"/>
    </location>
</feature>
<protein>
    <recommendedName>
        <fullName evidence="5">RNA methyltransferase</fullName>
    </recommendedName>
</protein>